<dbReference type="Proteomes" id="UP000008366">
    <property type="component" value="Unassembled WGS sequence"/>
</dbReference>
<sequence>MDNDRVDDAQVDVETFRALARSSRVLWRSVQLTWRPFSGHPRERAWVRRPDAYRVETLDGQLLRAGRNEPPAVGIGEWVVVGWEPDRRAVPRRSFSGAVPAVLFGASDDGREIAPSSAAEALAAVAPAPAPRLRNDGLVAWLPFDPGNDTVPMYSNYRWVAMLDPIELADGDWFAAAQARGESTDDHDPNDPDPPPGAITEVRAVEHHGRPALEAAITPDVSYLPRCGCCPLLDGAVAFAAEWHDRGPWPDDTPDGTTFAVRIDRQTGICVSVETLDGDPAHHDRGRLDVHIEAVDDDLPDGFFPDHPLR</sequence>
<gene>
    <name evidence="1" type="ORF">KILIM_054_00010</name>
</gene>
<organism evidence="1 2">
    <name type="scientific">Kineosphaera limosa NBRC 100340</name>
    <dbReference type="NCBI Taxonomy" id="1184609"/>
    <lineage>
        <taxon>Bacteria</taxon>
        <taxon>Bacillati</taxon>
        <taxon>Actinomycetota</taxon>
        <taxon>Actinomycetes</taxon>
        <taxon>Micrococcales</taxon>
        <taxon>Dermatophilaceae</taxon>
        <taxon>Kineosphaera</taxon>
    </lineage>
</organism>
<dbReference type="AlphaFoldDB" id="K6WT33"/>
<dbReference type="eggNOG" id="ENOG50347NP">
    <property type="taxonomic scope" value="Bacteria"/>
</dbReference>
<dbReference type="RefSeq" id="WP_006593523.1">
    <property type="nucleotide sequence ID" value="NZ_BAHD01000054.1"/>
</dbReference>
<evidence type="ECO:0000313" key="1">
    <source>
        <dbReference type="EMBL" id="GAB96991.1"/>
    </source>
</evidence>
<protein>
    <submittedName>
        <fullName evidence="1">Uncharacterized protein</fullName>
    </submittedName>
</protein>
<name>K6WT33_9MICO</name>
<reference evidence="1 2" key="1">
    <citation type="submission" date="2012-08" db="EMBL/GenBank/DDBJ databases">
        <title>Whole genome shotgun sequence of Kineosphaera limosa NBRC 100340.</title>
        <authorList>
            <person name="Yoshida I."/>
            <person name="Isaki S."/>
            <person name="Hosoyama A."/>
            <person name="Tsuchikane K."/>
            <person name="Katsumata H."/>
            <person name="Ando Y."/>
            <person name="Ohji S."/>
            <person name="Hamada M."/>
            <person name="Tamura T."/>
            <person name="Yamazoe A."/>
            <person name="Yamazaki S."/>
            <person name="Fujita N."/>
        </authorList>
    </citation>
    <scope>NUCLEOTIDE SEQUENCE [LARGE SCALE GENOMIC DNA]</scope>
    <source>
        <strain evidence="1 2">NBRC 100340</strain>
    </source>
</reference>
<comment type="caution">
    <text evidence="1">The sequence shown here is derived from an EMBL/GenBank/DDBJ whole genome shotgun (WGS) entry which is preliminary data.</text>
</comment>
<dbReference type="EMBL" id="BAHD01000054">
    <property type="protein sequence ID" value="GAB96991.1"/>
    <property type="molecule type" value="Genomic_DNA"/>
</dbReference>
<proteinExistence type="predicted"/>
<evidence type="ECO:0000313" key="2">
    <source>
        <dbReference type="Proteomes" id="UP000008366"/>
    </source>
</evidence>
<keyword evidence="2" id="KW-1185">Reference proteome</keyword>
<dbReference type="OrthoDB" id="4453940at2"/>
<accession>K6WT33</accession>